<dbReference type="Pfam" id="PF00240">
    <property type="entry name" value="ubiquitin"/>
    <property type="match status" value="1"/>
</dbReference>
<feature type="region of interest" description="Disordered" evidence="1">
    <location>
        <begin position="1"/>
        <end position="20"/>
    </location>
</feature>
<protein>
    <recommendedName>
        <fullName evidence="2">Ubiquitin-like domain-containing protein</fullName>
    </recommendedName>
</protein>
<dbReference type="EMBL" id="CADEPM010000003">
    <property type="protein sequence ID" value="CAB3403573.1"/>
    <property type="molecule type" value="Genomic_DNA"/>
</dbReference>
<dbReference type="OrthoDB" id="1885901at2759"/>
<reference evidence="3 4" key="1">
    <citation type="submission" date="2020-04" db="EMBL/GenBank/DDBJ databases">
        <authorList>
            <person name="Laetsch R D."/>
            <person name="Stevens L."/>
            <person name="Kumar S."/>
            <person name="Blaxter L. M."/>
        </authorList>
    </citation>
    <scope>NUCLEOTIDE SEQUENCE [LARGE SCALE GENOMIC DNA]</scope>
</reference>
<evidence type="ECO:0000256" key="1">
    <source>
        <dbReference type="SAM" id="MobiDB-lite"/>
    </source>
</evidence>
<dbReference type="PANTHER" id="PTHR10677">
    <property type="entry name" value="UBIQUILIN"/>
    <property type="match status" value="1"/>
</dbReference>
<comment type="caution">
    <text evidence="3">The sequence shown here is derived from an EMBL/GenBank/DDBJ whole genome shotgun (WGS) entry which is preliminary data.</text>
</comment>
<dbReference type="Gene3D" id="3.10.20.90">
    <property type="entry name" value="Phosphatidylinositol 3-kinase Catalytic Subunit, Chain A, domain 1"/>
    <property type="match status" value="1"/>
</dbReference>
<feature type="domain" description="Ubiquitin-like" evidence="2">
    <location>
        <begin position="22"/>
        <end position="93"/>
    </location>
</feature>
<feature type="region of interest" description="Disordered" evidence="1">
    <location>
        <begin position="915"/>
        <end position="936"/>
    </location>
</feature>
<proteinExistence type="predicted"/>
<feature type="compositionally biased region" description="Polar residues" evidence="1">
    <location>
        <begin position="1"/>
        <end position="15"/>
    </location>
</feature>
<feature type="compositionally biased region" description="Low complexity" evidence="1">
    <location>
        <begin position="838"/>
        <end position="868"/>
    </location>
</feature>
<feature type="region of interest" description="Disordered" evidence="1">
    <location>
        <begin position="1389"/>
        <end position="1455"/>
    </location>
</feature>
<dbReference type="InterPro" id="IPR015496">
    <property type="entry name" value="Ubiquilin"/>
</dbReference>
<name>A0A8S1EQY3_9PELO</name>
<dbReference type="SMART" id="SM00213">
    <property type="entry name" value="UBQ"/>
    <property type="match status" value="1"/>
</dbReference>
<dbReference type="SUPFAM" id="SSF54236">
    <property type="entry name" value="Ubiquitin-like"/>
    <property type="match status" value="1"/>
</dbReference>
<dbReference type="CDD" id="cd17039">
    <property type="entry name" value="Ubl_ubiquitin_like"/>
    <property type="match status" value="1"/>
</dbReference>
<dbReference type="GO" id="GO:0031593">
    <property type="term" value="F:polyubiquitin modification-dependent protein binding"/>
    <property type="evidence" value="ECO:0007669"/>
    <property type="project" value="TreeGrafter"/>
</dbReference>
<feature type="compositionally biased region" description="Basic and acidic residues" evidence="1">
    <location>
        <begin position="826"/>
        <end position="837"/>
    </location>
</feature>
<feature type="compositionally biased region" description="Polar residues" evidence="1">
    <location>
        <begin position="1390"/>
        <end position="1415"/>
    </location>
</feature>
<dbReference type="PROSITE" id="PS50053">
    <property type="entry name" value="UBIQUITIN_2"/>
    <property type="match status" value="1"/>
</dbReference>
<dbReference type="GO" id="GO:0005829">
    <property type="term" value="C:cytosol"/>
    <property type="evidence" value="ECO:0007669"/>
    <property type="project" value="TreeGrafter"/>
</dbReference>
<organism evidence="3 4">
    <name type="scientific">Caenorhabditis bovis</name>
    <dbReference type="NCBI Taxonomy" id="2654633"/>
    <lineage>
        <taxon>Eukaryota</taxon>
        <taxon>Metazoa</taxon>
        <taxon>Ecdysozoa</taxon>
        <taxon>Nematoda</taxon>
        <taxon>Chromadorea</taxon>
        <taxon>Rhabditida</taxon>
        <taxon>Rhabditina</taxon>
        <taxon>Rhabditomorpha</taxon>
        <taxon>Rhabditoidea</taxon>
        <taxon>Rhabditidae</taxon>
        <taxon>Peloderinae</taxon>
        <taxon>Caenorhabditis</taxon>
    </lineage>
</organism>
<keyword evidence="4" id="KW-1185">Reference proteome</keyword>
<gene>
    <name evidence="3" type="ORF">CBOVIS_LOCUS6033</name>
</gene>
<evidence type="ECO:0000313" key="4">
    <source>
        <dbReference type="Proteomes" id="UP000494206"/>
    </source>
</evidence>
<evidence type="ECO:0000313" key="3">
    <source>
        <dbReference type="EMBL" id="CAB3403573.1"/>
    </source>
</evidence>
<dbReference type="Proteomes" id="UP000494206">
    <property type="component" value="Unassembled WGS sequence"/>
</dbReference>
<dbReference type="InterPro" id="IPR029071">
    <property type="entry name" value="Ubiquitin-like_domsf"/>
</dbReference>
<feature type="compositionally biased region" description="Acidic residues" evidence="1">
    <location>
        <begin position="1437"/>
        <end position="1449"/>
    </location>
</feature>
<feature type="compositionally biased region" description="Low complexity" evidence="1">
    <location>
        <begin position="101"/>
        <end position="114"/>
    </location>
</feature>
<accession>A0A8S1EQY3</accession>
<evidence type="ECO:0000259" key="2">
    <source>
        <dbReference type="PROSITE" id="PS50053"/>
    </source>
</evidence>
<sequence length="1455" mass="165773">METDEQGSSSQTPSATDDDGLATIRVKTLTDHQCFIRVDPNATISRFRELIEQEMGIPTTEQRIIFQGKVLDVEKSLAFYGITDGLTVHMVDRSPPTNLQSSSSSSTSSNSNSNRVRAQPRDEDPYRRIMPHFHNLSIEQTSTSRHPSARRRAVHINWKLFVAPTNISRDQLERRVRDMLRDLPFLTETDRNGFEVFWRSQSEMRIELPYMRSHCASPALERLILLESNLDQFAAFLDVFMETGGLITIVNNILELVQSGSLEDDLTQEQRNALYDQLTNIATRFESIHTVVPNNRLRLYERSRNSTEAELEQRFEAVVETERNPSFVLRHALDTEMMPVRRRLRREYQRFVQLEELFERVVEMQAVPMVRATDASFATRDYRYAALAIFINYMHRMQHSYAHMTHLLADLEIPFGNTRSPTRLLPQYDLNRFRLSFAHSGTFIISFTDPHDAQRESVPVSAIFQPPRLRSDVARCPRGEWPFLTFFPTGVFQENQLNEPEPTVIEARFEPMPDGTMRMIGSPTTTTTITARGIAEFTTHVTATVGNPIPAPQLRTMIANPSRPVETTAPPTDPEERVITPGAPISGRNQTEPNPNDPFLMVGPETELMESLPIALHPNELQNFVRNLASRVRSSVYLRMARTITQRLRSAIPAWDLRLDRAPVVVLRDMFQIVLQFVAMAAPNAREAQNYVIALLSNEDITVRVIIESLRAFFVHNEFPTHVGRLIYPEQVAATIRVNIDAEPDRDEDDDQPPHLVPHFFEDTNVADPSRIRANLIAFEMDDEDTHEERNIFNDYDGINHEMMRLATDISQPARGSIREIALRRREARERNERRASASEGPSSSTAAPAASSSSGASSSTTSSSTTTRPGRFVRHHSDRRNTTVGSLSETLGSFIDMIPLLRTQSMRQGGRDANLRERPAGMPMNHGENANGERVHRRTLSLDPFLTCTNRHNEIMQIERAQPSEINRITRESMNPIPDWNDFYRTLNIPSRDYETAADDEEYSYQVQRFASGEVVIENSEEGLDFIIRLIRTGMRSLFSHLVESDVIIALNNLDVNALSSTSPRANAYQSILESSVFPLPLPREATFGFGLRSRTEHDIEREDYVRDRAFRDRVRRNQTSIGSDSNASDIDRLRDELERTFERGSLDDLAAIASFVVQYHELGSRWEIPSCFIGHMLRSFRVDEHHFSWFEPGSSASLANYLSTQIANVQQYVQTRLLNGNTSPTSSEIREAAERAAGSIDLFTDVMSHWIDANVNNTATINDRTYSIPYLLNRLDVSTIHDLIRLVTNTTPERLDAERHTLGMRFMNIISRYLGVGVRILERRNVASGLEMLRFALPRYVARNITSSDSRNQYYSTAWRHILSRIGRIYPPGDPQSTSQFRVFLATLDSSPQSPRRSPTVSPSMTRTDSNSRMLERDGSAEGESSAKRRKQERNEDEDERMDEEDGPSGSNS</sequence>
<feature type="region of interest" description="Disordered" evidence="1">
    <location>
        <begin position="826"/>
        <end position="886"/>
    </location>
</feature>
<dbReference type="PANTHER" id="PTHR10677:SF3">
    <property type="entry name" value="FI07626P-RELATED"/>
    <property type="match status" value="1"/>
</dbReference>
<dbReference type="InterPro" id="IPR000626">
    <property type="entry name" value="Ubiquitin-like_dom"/>
</dbReference>
<feature type="region of interest" description="Disordered" evidence="1">
    <location>
        <begin position="91"/>
        <end position="126"/>
    </location>
</feature>
<feature type="region of interest" description="Disordered" evidence="1">
    <location>
        <begin position="562"/>
        <end position="595"/>
    </location>
</feature>
<dbReference type="GO" id="GO:0006511">
    <property type="term" value="P:ubiquitin-dependent protein catabolic process"/>
    <property type="evidence" value="ECO:0007669"/>
    <property type="project" value="TreeGrafter"/>
</dbReference>